<evidence type="ECO:0000259" key="1">
    <source>
        <dbReference type="Pfam" id="PF02514"/>
    </source>
</evidence>
<protein>
    <submittedName>
        <fullName evidence="2">Aerobic cobaltochelatase subunit CobN</fullName>
        <ecNumber evidence="2">6.6.1.2</ecNumber>
    </submittedName>
</protein>
<keyword evidence="3" id="KW-1185">Reference proteome</keyword>
<keyword evidence="2" id="KW-0436">Ligase</keyword>
<dbReference type="PANTHER" id="PTHR44119">
    <property type="entry name" value="MAGNESIUM-CHELATASE SUBUNIT CHLH, CHLOROPLASTIC"/>
    <property type="match status" value="1"/>
</dbReference>
<dbReference type="GO" id="GO:0051116">
    <property type="term" value="F:cobaltochelatase activity"/>
    <property type="evidence" value="ECO:0007669"/>
    <property type="project" value="UniProtKB-EC"/>
</dbReference>
<name>A0A348AEA1_9FIRM</name>
<accession>A0A348AEA1</accession>
<sequence>MITNEQQDCLVLAHNRQWQNKKEVMKMKIASIMWGSYMQALVAAAREIDGLELKIYSMKDMGEAECREAFFRYARQEADVLVIYANANAVWEAMSGDLKEISTVIPVVVFGNAPALLVYNTVPGPVALTVQQYLTYGGEENARSALFYVLKEVLGQDCEAAPPAELAWQGIYYPGVDEIMDSAGEYRKKCPGYQPERPTVGILFYRSLWINKNYEIIDSIIRECDGLGLNALPAFATGSADADTGSLGNRYVINEYFMQQGQPVIDALIDLQSSMLIKPAEQGATGDTDGFDLLQRMNVPIIKGLTTYSKTEEEWRADKYGISGASMVWAVGMPEMNGVIEPIVIACQERSPQPDTGGALEYHRPLAGRICYLCRRVKKWIDLKNKPVDRRKVAFILHNNPCVGAELSVGGGANLDTLESVARIMKEMQSQGYSLQELPQNGEELIHTIMDRKAISDFRWTPIEEIVQKGGVLRYLKTDEYRRWFNGFPSEARQAMTATWGNPPGEEIDEVPAAMVYQGDILITGVEYGNAVICAQPKRGCAGPRCDGRVCKILHDPECPPTHQYVATYRYLEDVWGADALVHVGTHGNLEFLPGKALGLSESCYPELTLGTLPHLYIYNTDNPAEGTIAKRRSYATLVGHMQTVMVETAAYGAYDDLAAMLGEYQQACTQDKTRANALEHLIAEKITQANLTVEIDLNQDFPAIVEKTHAVLNRMKSSMHQDGMHIFDSIPQGEGRVNFIHSVLRHDTEESRSFGRLVAELMGLDYDALHETPHVWHEAFGKTYGDLLQEIHICAKSFIREFITVNGRG</sequence>
<dbReference type="Pfam" id="PF02514">
    <property type="entry name" value="CobN-Mg_chel"/>
    <property type="match status" value="1"/>
</dbReference>
<dbReference type="EC" id="6.6.1.2" evidence="2"/>
<dbReference type="EMBL" id="AP018449">
    <property type="protein sequence ID" value="BBB89399.1"/>
    <property type="molecule type" value="Genomic_DNA"/>
</dbReference>
<gene>
    <name evidence="2" type="primary">cobN_3</name>
    <name evidence="2" type="ORF">MAMMFC1_00032</name>
</gene>
<evidence type="ECO:0000313" key="3">
    <source>
        <dbReference type="Proteomes" id="UP000276437"/>
    </source>
</evidence>
<dbReference type="CDD" id="cd10150">
    <property type="entry name" value="CobN_like"/>
    <property type="match status" value="1"/>
</dbReference>
<dbReference type="Proteomes" id="UP000276437">
    <property type="component" value="Chromosome"/>
</dbReference>
<dbReference type="AlphaFoldDB" id="A0A348AEA1"/>
<evidence type="ECO:0000313" key="2">
    <source>
        <dbReference type="EMBL" id="BBB89399.1"/>
    </source>
</evidence>
<proteinExistence type="predicted"/>
<dbReference type="KEGG" id="mana:MAMMFC1_00032"/>
<dbReference type="RefSeq" id="WP_197723872.1">
    <property type="nucleotide sequence ID" value="NZ_AP018449.1"/>
</dbReference>
<reference evidence="2 3" key="1">
    <citation type="journal article" date="2018" name="Int. J. Syst. Evol. Microbiol.">
        <title>Methylomusa anaerophila gen. nov., sp. nov., an anaerobic methanol-utilizing bacterium isolated from a microbial fuel cell.</title>
        <authorList>
            <person name="Amano N."/>
            <person name="Yamamuro A."/>
            <person name="Miyahara M."/>
            <person name="Kouzuma A."/>
            <person name="Abe T."/>
            <person name="Watanabe K."/>
        </authorList>
    </citation>
    <scope>NUCLEOTIDE SEQUENCE [LARGE SCALE GENOMIC DNA]</scope>
    <source>
        <strain evidence="2 3">MMFC1</strain>
    </source>
</reference>
<feature type="domain" description="CobN/magnesium chelatase" evidence="1">
    <location>
        <begin position="132"/>
        <end position="805"/>
    </location>
</feature>
<dbReference type="InterPro" id="IPR003672">
    <property type="entry name" value="CobN/Mg_chltase"/>
</dbReference>
<dbReference type="PANTHER" id="PTHR44119:SF7">
    <property type="entry name" value="MAGNESIUM CHELATASE SUBUNIT"/>
    <property type="match status" value="1"/>
</dbReference>
<organism evidence="2 3">
    <name type="scientific">Methylomusa anaerophila</name>
    <dbReference type="NCBI Taxonomy" id="1930071"/>
    <lineage>
        <taxon>Bacteria</taxon>
        <taxon>Bacillati</taxon>
        <taxon>Bacillota</taxon>
        <taxon>Negativicutes</taxon>
        <taxon>Selenomonadales</taxon>
        <taxon>Sporomusaceae</taxon>
        <taxon>Methylomusa</taxon>
    </lineage>
</organism>